<reference evidence="11 13" key="2">
    <citation type="submission" date="2018-11" db="EMBL/GenBank/DDBJ databases">
        <authorList>
            <consortium name="Pathogen Informatics"/>
        </authorList>
    </citation>
    <scope>NUCLEOTIDE SEQUENCE [LARGE SCALE GENOMIC DNA]</scope>
</reference>
<sequence>MDNFIQMLPSSMRRYSTYIDFVGQQKAERIFQVILIVTAIIGFCIGHLTQQLSHAIYTVGIGFFLSSLLVVPPWPYLRRNPIYWQPVQKIGETSSPKEKKKTK</sequence>
<keyword evidence="6 10" id="KW-1133">Transmembrane helix</keyword>
<dbReference type="EMBL" id="UYYG01000001">
    <property type="protein sequence ID" value="VDN50075.1"/>
    <property type="molecule type" value="Genomic_DNA"/>
</dbReference>
<keyword evidence="5" id="KW-0256">Endoplasmic reticulum</keyword>
<dbReference type="OrthoDB" id="263893at2759"/>
<evidence type="ECO:0000256" key="6">
    <source>
        <dbReference type="ARBA" id="ARBA00022989"/>
    </source>
</evidence>
<evidence type="ECO:0000313" key="14">
    <source>
        <dbReference type="WBParaSite" id="DME_0000281901-mRNA-1"/>
    </source>
</evidence>
<evidence type="ECO:0000256" key="2">
    <source>
        <dbReference type="ARBA" id="ARBA00005245"/>
    </source>
</evidence>
<comment type="function">
    <text evidence="9">Component of the signal peptidase complex (SPC) which catalyzes the cleavage of N-terminal signal sequences from nascent proteins as they are translocated into the lumen of the endoplasmic reticulum. Dispensable for SPC enzymatic activity.</text>
</comment>
<reference evidence="14" key="1">
    <citation type="submission" date="2017-02" db="UniProtKB">
        <authorList>
            <consortium name="WormBaseParasite"/>
        </authorList>
    </citation>
    <scope>IDENTIFICATION</scope>
</reference>
<dbReference type="AlphaFoldDB" id="A0A0N4U771"/>
<feature type="transmembrane region" description="Helical" evidence="10">
    <location>
        <begin position="30"/>
        <end position="49"/>
    </location>
</feature>
<evidence type="ECO:0000256" key="9">
    <source>
        <dbReference type="ARBA" id="ARBA00045204"/>
    </source>
</evidence>
<dbReference type="GO" id="GO:0006465">
    <property type="term" value="P:signal peptide processing"/>
    <property type="evidence" value="ECO:0007669"/>
    <property type="project" value="InterPro"/>
</dbReference>
<evidence type="ECO:0000313" key="13">
    <source>
        <dbReference type="Proteomes" id="UP000274756"/>
    </source>
</evidence>
<dbReference type="GO" id="GO:0045047">
    <property type="term" value="P:protein targeting to ER"/>
    <property type="evidence" value="ECO:0007669"/>
    <property type="project" value="TreeGrafter"/>
</dbReference>
<dbReference type="Proteomes" id="UP000274756">
    <property type="component" value="Unassembled WGS sequence"/>
</dbReference>
<keyword evidence="13" id="KW-1185">Reference proteome</keyword>
<evidence type="ECO:0000256" key="5">
    <source>
        <dbReference type="ARBA" id="ARBA00022824"/>
    </source>
</evidence>
<keyword evidence="4 10" id="KW-0812">Transmembrane</keyword>
<feature type="transmembrane region" description="Helical" evidence="10">
    <location>
        <begin position="55"/>
        <end position="77"/>
    </location>
</feature>
<dbReference type="PANTHER" id="PTHR13202:SF0">
    <property type="entry name" value="SIGNAL PEPTIDASE COMPLEX SUBUNIT 1"/>
    <property type="match status" value="1"/>
</dbReference>
<dbReference type="Proteomes" id="UP000038040">
    <property type="component" value="Unplaced"/>
</dbReference>
<comment type="similarity">
    <text evidence="2">Belongs to the SPCS1 family.</text>
</comment>
<keyword evidence="7 10" id="KW-0472">Membrane</keyword>
<evidence type="ECO:0000313" key="12">
    <source>
        <dbReference type="Proteomes" id="UP000038040"/>
    </source>
</evidence>
<accession>A0A0N4U771</accession>
<evidence type="ECO:0000256" key="10">
    <source>
        <dbReference type="SAM" id="Phobius"/>
    </source>
</evidence>
<protein>
    <recommendedName>
        <fullName evidence="3">Signal peptidase complex subunit 1</fullName>
    </recommendedName>
    <alternativeName>
        <fullName evidence="8">Microsomal signal peptidase 12 kDa subunit</fullName>
    </alternativeName>
</protein>
<dbReference type="GO" id="GO:0005787">
    <property type="term" value="C:signal peptidase complex"/>
    <property type="evidence" value="ECO:0007669"/>
    <property type="project" value="InterPro"/>
</dbReference>
<comment type="subcellular location">
    <subcellularLocation>
        <location evidence="1">Endoplasmic reticulum membrane</location>
        <topology evidence="1">Multi-pass membrane protein</topology>
    </subcellularLocation>
</comment>
<dbReference type="InterPro" id="IPR009542">
    <property type="entry name" value="Spc1/SPCS1"/>
</dbReference>
<gene>
    <name evidence="11" type="ORF">DME_LOCUS48</name>
</gene>
<evidence type="ECO:0000256" key="8">
    <source>
        <dbReference type="ARBA" id="ARBA00032913"/>
    </source>
</evidence>
<organism evidence="12 14">
    <name type="scientific">Dracunculus medinensis</name>
    <name type="common">Guinea worm</name>
    <dbReference type="NCBI Taxonomy" id="318479"/>
    <lineage>
        <taxon>Eukaryota</taxon>
        <taxon>Metazoa</taxon>
        <taxon>Ecdysozoa</taxon>
        <taxon>Nematoda</taxon>
        <taxon>Chromadorea</taxon>
        <taxon>Rhabditida</taxon>
        <taxon>Spirurina</taxon>
        <taxon>Dracunculoidea</taxon>
        <taxon>Dracunculidae</taxon>
        <taxon>Dracunculus</taxon>
    </lineage>
</organism>
<dbReference type="PANTHER" id="PTHR13202">
    <property type="entry name" value="MICROSOMAL SIGNAL PEPTIDASE 12 KDA SUBUNIT"/>
    <property type="match status" value="1"/>
</dbReference>
<evidence type="ECO:0000256" key="4">
    <source>
        <dbReference type="ARBA" id="ARBA00022692"/>
    </source>
</evidence>
<dbReference type="STRING" id="318479.A0A0N4U771"/>
<dbReference type="Pfam" id="PF06645">
    <property type="entry name" value="SPC12"/>
    <property type="match status" value="1"/>
</dbReference>
<name>A0A0N4U771_DRAME</name>
<proteinExistence type="inferred from homology"/>
<evidence type="ECO:0000256" key="1">
    <source>
        <dbReference type="ARBA" id="ARBA00004477"/>
    </source>
</evidence>
<evidence type="ECO:0000313" key="11">
    <source>
        <dbReference type="EMBL" id="VDN50075.1"/>
    </source>
</evidence>
<evidence type="ECO:0000256" key="3">
    <source>
        <dbReference type="ARBA" id="ARBA00017059"/>
    </source>
</evidence>
<evidence type="ECO:0000256" key="7">
    <source>
        <dbReference type="ARBA" id="ARBA00023136"/>
    </source>
</evidence>
<dbReference type="WBParaSite" id="DME_0000281901-mRNA-1">
    <property type="protein sequence ID" value="DME_0000281901-mRNA-1"/>
    <property type="gene ID" value="DME_0000281901"/>
</dbReference>